<accession>A0AAV2NED2</accession>
<reference evidence="2" key="1">
    <citation type="submission" date="2024-04" db="EMBL/GenBank/DDBJ databases">
        <authorList>
            <consortium name="Molecular Ecology Group"/>
        </authorList>
    </citation>
    <scope>NUCLEOTIDE SEQUENCE</scope>
</reference>
<name>A0AAV2NED2_9HYME</name>
<evidence type="ECO:0000313" key="3">
    <source>
        <dbReference type="Proteomes" id="UP001497644"/>
    </source>
</evidence>
<dbReference type="EMBL" id="OZ034836">
    <property type="protein sequence ID" value="CAL1678139.1"/>
    <property type="molecule type" value="Genomic_DNA"/>
</dbReference>
<evidence type="ECO:0000256" key="1">
    <source>
        <dbReference type="SAM" id="MobiDB-lite"/>
    </source>
</evidence>
<dbReference type="AlphaFoldDB" id="A0AAV2NED2"/>
<feature type="region of interest" description="Disordered" evidence="1">
    <location>
        <begin position="1"/>
        <end position="52"/>
    </location>
</feature>
<gene>
    <name evidence="2" type="ORF">LPLAT_LOCUS4026</name>
</gene>
<organism evidence="2 3">
    <name type="scientific">Lasius platythorax</name>
    <dbReference type="NCBI Taxonomy" id="488582"/>
    <lineage>
        <taxon>Eukaryota</taxon>
        <taxon>Metazoa</taxon>
        <taxon>Ecdysozoa</taxon>
        <taxon>Arthropoda</taxon>
        <taxon>Hexapoda</taxon>
        <taxon>Insecta</taxon>
        <taxon>Pterygota</taxon>
        <taxon>Neoptera</taxon>
        <taxon>Endopterygota</taxon>
        <taxon>Hymenoptera</taxon>
        <taxon>Apocrita</taxon>
        <taxon>Aculeata</taxon>
        <taxon>Formicoidea</taxon>
        <taxon>Formicidae</taxon>
        <taxon>Formicinae</taxon>
        <taxon>Lasius</taxon>
        <taxon>Lasius</taxon>
    </lineage>
</organism>
<sequence length="120" mass="13490">MATATKVQSRFDQNENSPVFEYRRDRMMSSDQRTTPPNDGRQDGRGCCSTGRSGSTGFIAIISCRICDNTRVVFVVSDRYTAIQKFVYALVDFMAFSGNSLEFMAVQCLQNSNASKRFLI</sequence>
<keyword evidence="3" id="KW-1185">Reference proteome</keyword>
<protein>
    <submittedName>
        <fullName evidence="2">Uncharacterized protein</fullName>
    </submittedName>
</protein>
<feature type="compositionally biased region" description="Polar residues" evidence="1">
    <location>
        <begin position="1"/>
        <end position="17"/>
    </location>
</feature>
<evidence type="ECO:0000313" key="2">
    <source>
        <dbReference type="EMBL" id="CAL1678139.1"/>
    </source>
</evidence>
<dbReference type="Proteomes" id="UP001497644">
    <property type="component" value="Chromosome 13"/>
</dbReference>
<proteinExistence type="predicted"/>